<evidence type="ECO:0000313" key="1">
    <source>
        <dbReference type="EMBL" id="MEA5257216.1"/>
    </source>
</evidence>
<keyword evidence="2" id="KW-1185">Reference proteome</keyword>
<name>A0ABU5QJH3_9BACT</name>
<comment type="caution">
    <text evidence="1">The sequence shown here is derived from an EMBL/GenBank/DDBJ whole genome shotgun (WGS) entry which is preliminary data.</text>
</comment>
<gene>
    <name evidence="1" type="ORF">VB264_05415</name>
</gene>
<organism evidence="1 2">
    <name type="scientific">Arcicella aquatica</name>
    <dbReference type="NCBI Taxonomy" id="217141"/>
    <lineage>
        <taxon>Bacteria</taxon>
        <taxon>Pseudomonadati</taxon>
        <taxon>Bacteroidota</taxon>
        <taxon>Cytophagia</taxon>
        <taxon>Cytophagales</taxon>
        <taxon>Flectobacillaceae</taxon>
        <taxon>Arcicella</taxon>
    </lineage>
</organism>
<sequence length="105" mass="12475">MFQPSEYRLAALIYAMHSQNLSQYLLGLTEEDLLEIVNKGNPIVVSKLEIYFKKLEEWYNYQDYYLKNIFFSADEHTILNKLFLSAYNARMEMVEYVDSLKTIAK</sequence>
<evidence type="ECO:0000313" key="2">
    <source>
        <dbReference type="Proteomes" id="UP001304671"/>
    </source>
</evidence>
<proteinExistence type="predicted"/>
<reference evidence="1 2" key="1">
    <citation type="submission" date="2023-12" db="EMBL/GenBank/DDBJ databases">
        <title>Novel species of the genus Arcicella isolated from rivers.</title>
        <authorList>
            <person name="Lu H."/>
        </authorList>
    </citation>
    <scope>NUCLEOTIDE SEQUENCE [LARGE SCALE GENOMIC DNA]</scope>
    <source>
        <strain evidence="1 2">LMG 21963</strain>
    </source>
</reference>
<dbReference type="Proteomes" id="UP001304671">
    <property type="component" value="Unassembled WGS sequence"/>
</dbReference>
<accession>A0ABU5QJH3</accession>
<dbReference type="EMBL" id="JAYFUL010000006">
    <property type="protein sequence ID" value="MEA5257216.1"/>
    <property type="molecule type" value="Genomic_DNA"/>
</dbReference>
<protein>
    <submittedName>
        <fullName evidence="1">Uncharacterized protein</fullName>
    </submittedName>
</protein>
<dbReference type="RefSeq" id="WP_323247452.1">
    <property type="nucleotide sequence ID" value="NZ_JAYFUL010000006.1"/>
</dbReference>